<organism evidence="1 2">
    <name type="scientific">Glaciecola punicea ACAM 611</name>
    <dbReference type="NCBI Taxonomy" id="1121923"/>
    <lineage>
        <taxon>Bacteria</taxon>
        <taxon>Pseudomonadati</taxon>
        <taxon>Pseudomonadota</taxon>
        <taxon>Gammaproteobacteria</taxon>
        <taxon>Alteromonadales</taxon>
        <taxon>Alteromonadaceae</taxon>
        <taxon>Glaciecola</taxon>
    </lineage>
</organism>
<reference evidence="1 2" key="1">
    <citation type="journal article" date="2012" name="J. Bacteriol.">
        <title>Genome sequence of proteorhodopsin-containing sea ice bacterium Glaciecola punicea ACAM 611T.</title>
        <authorList>
            <person name="Qin Q.-L."/>
            <person name="Xie B.-B."/>
            <person name="Shu Y.-L."/>
            <person name="Rong J.-C."/>
            <person name="Zhao D.-L."/>
            <person name="Zhang X.-Y."/>
            <person name="Chen X.-L."/>
            <person name="Zhou B.-C."/>
            <person name="Zhanga Y.-Z."/>
        </authorList>
    </citation>
    <scope>NUCLEOTIDE SEQUENCE [LARGE SCALE GENOMIC DNA]</scope>
    <source>
        <strain evidence="1 2">ACAM 611</strain>
    </source>
</reference>
<dbReference type="AlphaFoldDB" id="H5TB07"/>
<evidence type="ECO:0000313" key="1">
    <source>
        <dbReference type="EMBL" id="GAB55484.1"/>
    </source>
</evidence>
<dbReference type="Proteomes" id="UP000053586">
    <property type="component" value="Unassembled WGS sequence"/>
</dbReference>
<proteinExistence type="predicted"/>
<comment type="caution">
    <text evidence="1">The sequence shown here is derived from an EMBL/GenBank/DDBJ whole genome shotgun (WGS) entry which is preliminary data.</text>
</comment>
<name>H5TB07_9ALTE</name>
<gene>
    <name evidence="1" type="ORF">GPUN_1360</name>
</gene>
<dbReference type="EMBL" id="BAET01000013">
    <property type="protein sequence ID" value="GAB55484.1"/>
    <property type="molecule type" value="Genomic_DNA"/>
</dbReference>
<protein>
    <submittedName>
        <fullName evidence="1">Uncharacterized protein</fullName>
    </submittedName>
</protein>
<reference evidence="1 2" key="2">
    <citation type="journal article" date="2017" name="Antonie Van Leeuwenhoek">
        <title>Rhizobium rhizosphaerae sp. nov., a novel species isolated from rice rhizosphere.</title>
        <authorList>
            <person name="Zhao J.J."/>
            <person name="Zhang J."/>
            <person name="Zhang R.J."/>
            <person name="Zhang C.W."/>
            <person name="Yin H.Q."/>
            <person name="Zhang X.X."/>
        </authorList>
    </citation>
    <scope>NUCLEOTIDE SEQUENCE [LARGE SCALE GENOMIC DNA]</scope>
    <source>
        <strain evidence="1 2">ACAM 611</strain>
    </source>
</reference>
<accession>H5TB07</accession>
<keyword evidence="2" id="KW-1185">Reference proteome</keyword>
<evidence type="ECO:0000313" key="2">
    <source>
        <dbReference type="Proteomes" id="UP000053586"/>
    </source>
</evidence>
<sequence length="52" mass="6032">MSTLQLGFVGYTKDHIVNKCNILPIYFLQSLKITMPFSMPKLFSKQAFSLYK</sequence>